<proteinExistence type="predicted"/>
<dbReference type="AlphaFoldDB" id="A0A0M9DDV5"/>
<dbReference type="RefSeq" id="WP_155444015.1">
    <property type="nucleotide sequence ID" value="NZ_JXCY01000002.1"/>
</dbReference>
<name>A0A0M9DDV5_9LACO</name>
<dbReference type="EMBL" id="JXCY01000002">
    <property type="protein sequence ID" value="KOY77054.1"/>
    <property type="molecule type" value="Genomic_DNA"/>
</dbReference>
<feature type="signal peptide" evidence="1">
    <location>
        <begin position="1"/>
        <end position="29"/>
    </location>
</feature>
<evidence type="ECO:0000256" key="1">
    <source>
        <dbReference type="SAM" id="SignalP"/>
    </source>
</evidence>
<organism evidence="2 3">
    <name type="scientific">Apilactobacillus kunkeei</name>
    <dbReference type="NCBI Taxonomy" id="148814"/>
    <lineage>
        <taxon>Bacteria</taxon>
        <taxon>Bacillati</taxon>
        <taxon>Bacillota</taxon>
        <taxon>Bacilli</taxon>
        <taxon>Lactobacillales</taxon>
        <taxon>Lactobacillaceae</taxon>
        <taxon>Apilactobacillus</taxon>
    </lineage>
</organism>
<evidence type="ECO:0000313" key="3">
    <source>
        <dbReference type="Proteomes" id="UP000037778"/>
    </source>
</evidence>
<comment type="caution">
    <text evidence="2">The sequence shown here is derived from an EMBL/GenBank/DDBJ whole genome shotgun (WGS) entry which is preliminary data.</text>
</comment>
<sequence>MRFKNIIKLIVLVMFAFIAVSFSTTKASAQVHYISSNPKSIRGTWYGEKEIDGQDYHMSISFDKKKAVFVDGYGSETGSEIHSIYEKHVKVNKRSLFTPVYSGYYRQNGHNEYFSKPWGTSKSTDPETTYGYGEYRGHETLVMLNNNTGEKVGFFRSERLADKYSDRF</sequence>
<keyword evidence="1" id="KW-0732">Signal</keyword>
<gene>
    <name evidence="2" type="ORF">RZ71_09570</name>
</gene>
<protein>
    <submittedName>
        <fullName evidence="2">Uncharacterized protein</fullName>
    </submittedName>
</protein>
<keyword evidence="3" id="KW-1185">Reference proteome</keyword>
<evidence type="ECO:0000313" key="2">
    <source>
        <dbReference type="EMBL" id="KOY77054.1"/>
    </source>
</evidence>
<dbReference type="PATRIC" id="fig|148814.8.peg.151"/>
<dbReference type="Proteomes" id="UP000037778">
    <property type="component" value="Unassembled WGS sequence"/>
</dbReference>
<feature type="chain" id="PRO_5005833886" evidence="1">
    <location>
        <begin position="30"/>
        <end position="168"/>
    </location>
</feature>
<accession>A0A0M9DDV5</accession>
<reference evidence="2 3" key="1">
    <citation type="journal article" date="2015" name="Genome Biol. Evol.">
        <title>Functionally Structured Genomes in Lactobacillus kunkeei Colonizing the Honey Crop and Food Products of Honeybees and Stingless Bees.</title>
        <authorList>
            <person name="Tamarit D."/>
            <person name="Ellegaard K.M."/>
            <person name="Wikander J."/>
            <person name="Olofsson T."/>
            <person name="Vasquez A."/>
            <person name="Andersson S.G."/>
        </authorList>
    </citation>
    <scope>NUCLEOTIDE SEQUENCE [LARGE SCALE GENOMIC DNA]</scope>
    <source>
        <strain evidence="2 3">LAko</strain>
    </source>
</reference>